<evidence type="ECO:0000313" key="1">
    <source>
        <dbReference type="EMBL" id="OIT08560.1"/>
    </source>
</evidence>
<sequence>MSWTHFVFPVIIYVEQYNHPEEFVTVQGSINCFLCSILRMICNNTKSFPHGMFFQFLAEVCALYLLSIRCLEMSSLQ</sequence>
<accession>A0A1J6J7F3</accession>
<proteinExistence type="predicted"/>
<organism evidence="1 2">
    <name type="scientific">Nicotiana attenuata</name>
    <name type="common">Coyote tobacco</name>
    <dbReference type="NCBI Taxonomy" id="49451"/>
    <lineage>
        <taxon>Eukaryota</taxon>
        <taxon>Viridiplantae</taxon>
        <taxon>Streptophyta</taxon>
        <taxon>Embryophyta</taxon>
        <taxon>Tracheophyta</taxon>
        <taxon>Spermatophyta</taxon>
        <taxon>Magnoliopsida</taxon>
        <taxon>eudicotyledons</taxon>
        <taxon>Gunneridae</taxon>
        <taxon>Pentapetalae</taxon>
        <taxon>asterids</taxon>
        <taxon>lamiids</taxon>
        <taxon>Solanales</taxon>
        <taxon>Solanaceae</taxon>
        <taxon>Nicotianoideae</taxon>
        <taxon>Nicotianeae</taxon>
        <taxon>Nicotiana</taxon>
    </lineage>
</organism>
<dbReference type="Gramene" id="OIT08560">
    <property type="protein sequence ID" value="OIT08560"/>
    <property type="gene ID" value="A4A49_18170"/>
</dbReference>
<gene>
    <name evidence="1" type="ORF">A4A49_18170</name>
</gene>
<name>A0A1J6J7F3_NICAT</name>
<keyword evidence="2" id="KW-1185">Reference proteome</keyword>
<dbReference type="EMBL" id="MJEQ01037183">
    <property type="protein sequence ID" value="OIT08560.1"/>
    <property type="molecule type" value="Genomic_DNA"/>
</dbReference>
<comment type="caution">
    <text evidence="1">The sequence shown here is derived from an EMBL/GenBank/DDBJ whole genome shotgun (WGS) entry which is preliminary data.</text>
</comment>
<protein>
    <submittedName>
        <fullName evidence="1">Uncharacterized protein</fullName>
    </submittedName>
</protein>
<evidence type="ECO:0000313" key="2">
    <source>
        <dbReference type="Proteomes" id="UP000187609"/>
    </source>
</evidence>
<dbReference type="Proteomes" id="UP000187609">
    <property type="component" value="Unassembled WGS sequence"/>
</dbReference>
<dbReference type="AlphaFoldDB" id="A0A1J6J7F3"/>
<reference evidence="1" key="1">
    <citation type="submission" date="2016-11" db="EMBL/GenBank/DDBJ databases">
        <title>The genome of Nicotiana attenuata.</title>
        <authorList>
            <person name="Xu S."/>
            <person name="Brockmoeller T."/>
            <person name="Gaquerel E."/>
            <person name="Navarro A."/>
            <person name="Kuhl H."/>
            <person name="Gase K."/>
            <person name="Ling Z."/>
            <person name="Zhou W."/>
            <person name="Kreitzer C."/>
            <person name="Stanke M."/>
            <person name="Tang H."/>
            <person name="Lyons E."/>
            <person name="Pandey P."/>
            <person name="Pandey S.P."/>
            <person name="Timmermann B."/>
            <person name="Baldwin I.T."/>
        </authorList>
    </citation>
    <scope>NUCLEOTIDE SEQUENCE [LARGE SCALE GENOMIC DNA]</scope>
    <source>
        <strain evidence="1">UT</strain>
    </source>
</reference>